<evidence type="ECO:0000313" key="1">
    <source>
        <dbReference type="EMBL" id="BCJ94133.1"/>
    </source>
</evidence>
<dbReference type="Proteomes" id="UP000515561">
    <property type="component" value="Chromosome"/>
</dbReference>
<proteinExistence type="predicted"/>
<organism evidence="1 2">
    <name type="scientific">Anaerocolumna cellulosilytica</name>
    <dbReference type="NCBI Taxonomy" id="433286"/>
    <lineage>
        <taxon>Bacteria</taxon>
        <taxon>Bacillati</taxon>
        <taxon>Bacillota</taxon>
        <taxon>Clostridia</taxon>
        <taxon>Lachnospirales</taxon>
        <taxon>Lachnospiraceae</taxon>
        <taxon>Anaerocolumna</taxon>
    </lineage>
</organism>
<name>A0A6S6QS16_9FIRM</name>
<dbReference type="CDD" id="cd04301">
    <property type="entry name" value="NAT_SF"/>
    <property type="match status" value="1"/>
</dbReference>
<sequence>MNDITIRLEEEKDYREVELLTREAFWREDRIPKIGVGCDEHYLAHTLRTSKEFIPELDFVAEINGRLVGNVMYSMAFVELPDGTHHNVLNFGPLSVLPELKKQGIGSALMRHSLKIATKLGYGSVIFFGHATYYPRFGFKEAKEFGITTSWGENYPSFMAMELIYGDLEGITGKYYESPLYEVNAIKATEYDKLFPKK</sequence>
<dbReference type="AlphaFoldDB" id="A0A6S6QS16"/>
<gene>
    <name evidence="1" type="ORF">acsn021_17020</name>
</gene>
<dbReference type="Gene3D" id="3.40.630.30">
    <property type="match status" value="1"/>
</dbReference>
<keyword evidence="2" id="KW-1185">Reference proteome</keyword>
<dbReference type="Pfam" id="PF00583">
    <property type="entry name" value="Acetyltransf_1"/>
    <property type="match status" value="1"/>
</dbReference>
<dbReference type="EMBL" id="AP023367">
    <property type="protein sequence ID" value="BCJ94133.1"/>
    <property type="molecule type" value="Genomic_DNA"/>
</dbReference>
<keyword evidence="1" id="KW-0808">Transferase</keyword>
<dbReference type="InterPro" id="IPR016181">
    <property type="entry name" value="Acyl_CoA_acyltransferase"/>
</dbReference>
<accession>A0A6S6QS16</accession>
<dbReference type="InterPro" id="IPR000182">
    <property type="entry name" value="GNAT_dom"/>
</dbReference>
<evidence type="ECO:0000313" key="2">
    <source>
        <dbReference type="Proteomes" id="UP000515561"/>
    </source>
</evidence>
<dbReference type="RefSeq" id="WP_184091416.1">
    <property type="nucleotide sequence ID" value="NZ_AP023367.1"/>
</dbReference>
<dbReference type="GO" id="GO:0016747">
    <property type="term" value="F:acyltransferase activity, transferring groups other than amino-acyl groups"/>
    <property type="evidence" value="ECO:0007669"/>
    <property type="project" value="InterPro"/>
</dbReference>
<dbReference type="KEGG" id="acel:acsn021_17020"/>
<dbReference type="SUPFAM" id="SSF55729">
    <property type="entry name" value="Acyl-CoA N-acyltransferases (Nat)"/>
    <property type="match status" value="1"/>
</dbReference>
<dbReference type="PROSITE" id="PS51186">
    <property type="entry name" value="GNAT"/>
    <property type="match status" value="1"/>
</dbReference>
<reference evidence="1 2" key="1">
    <citation type="journal article" date="2016" name="Int. J. Syst. Evol. Microbiol.">
        <title>Descriptions of Anaerotaenia torta gen. nov., sp. nov. and Anaerocolumna cellulosilytica gen. nov., sp. nov. isolated from a methanogenic reactor of cattle waste.</title>
        <authorList>
            <person name="Uek A."/>
            <person name="Ohtaki Y."/>
            <person name="Kaku N."/>
            <person name="Ueki K."/>
        </authorList>
    </citation>
    <scope>NUCLEOTIDE SEQUENCE [LARGE SCALE GENOMIC DNA]</scope>
    <source>
        <strain evidence="1 2">SN021</strain>
    </source>
</reference>
<protein>
    <submittedName>
        <fullName evidence="1">N-acetyltransferase</fullName>
    </submittedName>
</protein>